<dbReference type="Pfam" id="PF00564">
    <property type="entry name" value="PB1"/>
    <property type="match status" value="1"/>
</dbReference>
<accession>A0ABR2AE25</accession>
<feature type="compositionally biased region" description="Polar residues" evidence="5">
    <location>
        <begin position="21"/>
        <end position="33"/>
    </location>
</feature>
<dbReference type="InterPro" id="IPR011990">
    <property type="entry name" value="TPR-like_helical_dom_sf"/>
</dbReference>
<gene>
    <name evidence="8" type="ORF">V6N12_033887</name>
</gene>
<dbReference type="Gene3D" id="3.40.830.10">
    <property type="entry name" value="LigB-like"/>
    <property type="match status" value="1"/>
</dbReference>
<dbReference type="SUPFAM" id="SSF50978">
    <property type="entry name" value="WD40 repeat-like"/>
    <property type="match status" value="2"/>
</dbReference>
<evidence type="ECO:0000256" key="2">
    <source>
        <dbReference type="ARBA" id="ARBA00022737"/>
    </source>
</evidence>
<dbReference type="SMART" id="SM00028">
    <property type="entry name" value="TPR"/>
    <property type="match status" value="4"/>
</dbReference>
<dbReference type="PROSITE" id="PS00678">
    <property type="entry name" value="WD_REPEATS_1"/>
    <property type="match status" value="2"/>
</dbReference>
<evidence type="ECO:0000259" key="6">
    <source>
        <dbReference type="PROSITE" id="PS50897"/>
    </source>
</evidence>
<feature type="region of interest" description="Disordered" evidence="5">
    <location>
        <begin position="1841"/>
        <end position="1879"/>
    </location>
</feature>
<proteinExistence type="inferred from homology"/>
<dbReference type="SMART" id="SM00668">
    <property type="entry name" value="CTLH"/>
    <property type="match status" value="1"/>
</dbReference>
<name>A0ABR2AE25_9ROSI</name>
<dbReference type="Pfam" id="PF17814">
    <property type="entry name" value="LisH_TPL"/>
    <property type="match status" value="1"/>
</dbReference>
<dbReference type="InterPro" id="IPR006595">
    <property type="entry name" value="CTLH_C"/>
</dbReference>
<dbReference type="Pfam" id="PF00400">
    <property type="entry name" value="WD40"/>
    <property type="match status" value="3"/>
</dbReference>
<dbReference type="PROSITE" id="PS50005">
    <property type="entry name" value="TPR"/>
    <property type="match status" value="1"/>
</dbReference>
<dbReference type="InterPro" id="IPR048419">
    <property type="entry name" value="Topless_Znf"/>
</dbReference>
<dbReference type="PANTHER" id="PTHR44083">
    <property type="entry name" value="TOPLESS-RELATED PROTEIN 1-RELATED"/>
    <property type="match status" value="1"/>
</dbReference>
<evidence type="ECO:0000256" key="1">
    <source>
        <dbReference type="ARBA" id="ARBA00022574"/>
    </source>
</evidence>
<feature type="compositionally biased region" description="Basic and acidic residues" evidence="5">
    <location>
        <begin position="9"/>
        <end position="19"/>
    </location>
</feature>
<dbReference type="SUPFAM" id="SSF54277">
    <property type="entry name" value="CAD &amp; PB1 domains"/>
    <property type="match status" value="1"/>
</dbReference>
<feature type="repeat" description="WD" evidence="3">
    <location>
        <begin position="2025"/>
        <end position="2060"/>
    </location>
</feature>
<dbReference type="InterPro" id="IPR036322">
    <property type="entry name" value="WD40_repeat_dom_sf"/>
</dbReference>
<protein>
    <submittedName>
        <fullName evidence="8">Uncharacterized protein</fullName>
    </submittedName>
</protein>
<dbReference type="InterPro" id="IPR006594">
    <property type="entry name" value="LisH"/>
</dbReference>
<reference evidence="8 9" key="1">
    <citation type="journal article" date="2024" name="G3 (Bethesda)">
        <title>Genome assembly of Hibiscus sabdariffa L. provides insights into metabolisms of medicinal natural products.</title>
        <authorList>
            <person name="Kim T."/>
        </authorList>
    </citation>
    <scope>NUCLEOTIDE SEQUENCE [LARGE SCALE GENOMIC DNA]</scope>
    <source>
        <strain evidence="8">TK-2024</strain>
        <tissue evidence="8">Old leaves</tissue>
    </source>
</reference>
<feature type="compositionally biased region" description="Basic and acidic residues" evidence="5">
    <location>
        <begin position="1858"/>
        <end position="1870"/>
    </location>
</feature>
<dbReference type="PROSITE" id="PS50294">
    <property type="entry name" value="WD_REPEATS_REGION"/>
    <property type="match status" value="1"/>
</dbReference>
<organism evidence="8 9">
    <name type="scientific">Hibiscus sabdariffa</name>
    <name type="common">roselle</name>
    <dbReference type="NCBI Taxonomy" id="183260"/>
    <lineage>
        <taxon>Eukaryota</taxon>
        <taxon>Viridiplantae</taxon>
        <taxon>Streptophyta</taxon>
        <taxon>Embryophyta</taxon>
        <taxon>Tracheophyta</taxon>
        <taxon>Spermatophyta</taxon>
        <taxon>Magnoliopsida</taxon>
        <taxon>eudicotyledons</taxon>
        <taxon>Gunneridae</taxon>
        <taxon>Pentapetalae</taxon>
        <taxon>rosids</taxon>
        <taxon>malvids</taxon>
        <taxon>Malvales</taxon>
        <taxon>Malvaceae</taxon>
        <taxon>Malvoideae</taxon>
        <taxon>Hibiscus</taxon>
    </lineage>
</organism>
<evidence type="ECO:0000259" key="7">
    <source>
        <dbReference type="PROSITE" id="PS51745"/>
    </source>
</evidence>
<evidence type="ECO:0000256" key="5">
    <source>
        <dbReference type="SAM" id="MobiDB-lite"/>
    </source>
</evidence>
<dbReference type="Proteomes" id="UP001472677">
    <property type="component" value="Unassembled WGS sequence"/>
</dbReference>
<feature type="domain" description="PB1" evidence="7">
    <location>
        <begin position="271"/>
        <end position="351"/>
    </location>
</feature>
<dbReference type="Pfam" id="PF01875">
    <property type="entry name" value="Memo"/>
    <property type="match status" value="1"/>
</dbReference>
<dbReference type="PROSITE" id="PS51745">
    <property type="entry name" value="PB1"/>
    <property type="match status" value="1"/>
</dbReference>
<keyword evidence="4" id="KW-0802">TPR repeat</keyword>
<dbReference type="EMBL" id="JBBPBM010000790">
    <property type="protein sequence ID" value="KAK8491364.1"/>
    <property type="molecule type" value="Genomic_DNA"/>
</dbReference>
<dbReference type="InterPro" id="IPR019734">
    <property type="entry name" value="TPR_rpt"/>
</dbReference>
<dbReference type="InterPro" id="IPR054080">
    <property type="entry name" value="TPR1-like_2nd"/>
</dbReference>
<dbReference type="Gene3D" id="1.25.40.10">
    <property type="entry name" value="Tetratricopeptide repeat domain"/>
    <property type="match status" value="1"/>
</dbReference>
<dbReference type="InterPro" id="IPR019775">
    <property type="entry name" value="WD40_repeat_CS"/>
</dbReference>
<dbReference type="SMART" id="SM00320">
    <property type="entry name" value="WD40"/>
    <property type="match status" value="7"/>
</dbReference>
<evidence type="ECO:0000313" key="8">
    <source>
        <dbReference type="EMBL" id="KAK8491364.1"/>
    </source>
</evidence>
<dbReference type="InterPro" id="IPR001680">
    <property type="entry name" value="WD40_rpt"/>
</dbReference>
<feature type="repeat" description="TPR" evidence="4">
    <location>
        <begin position="50"/>
        <end position="83"/>
    </location>
</feature>
<dbReference type="Gene3D" id="2.130.10.10">
    <property type="entry name" value="YVTN repeat-like/Quinoprotein amine dehydrogenase"/>
    <property type="match status" value="3"/>
</dbReference>
<dbReference type="Pfam" id="PF21889">
    <property type="entry name" value="TPR1-like_2nd"/>
    <property type="match status" value="1"/>
</dbReference>
<dbReference type="CDD" id="cd05992">
    <property type="entry name" value="PB1"/>
    <property type="match status" value="1"/>
</dbReference>
<dbReference type="InterPro" id="IPR015943">
    <property type="entry name" value="WD40/YVTN_repeat-like_dom_sf"/>
</dbReference>
<dbReference type="SUPFAM" id="SSF48452">
    <property type="entry name" value="TPR-like"/>
    <property type="match status" value="1"/>
</dbReference>
<dbReference type="PROSITE" id="PS50897">
    <property type="entry name" value="CTLH"/>
    <property type="match status" value="1"/>
</dbReference>
<evidence type="ECO:0000256" key="4">
    <source>
        <dbReference type="PROSITE-ProRule" id="PRU00339"/>
    </source>
</evidence>
<dbReference type="InterPro" id="IPR054532">
    <property type="entry name" value="TPL_SMU1_LisH-like"/>
</dbReference>
<comment type="caution">
    <text evidence="8">The sequence shown here is derived from an EMBL/GenBank/DDBJ whole genome shotgun (WGS) entry which is preliminary data.</text>
</comment>
<feature type="repeat" description="WD" evidence="3">
    <location>
        <begin position="1616"/>
        <end position="1659"/>
    </location>
</feature>
<keyword evidence="2" id="KW-0677">Repeat</keyword>
<dbReference type="InterPro" id="IPR027728">
    <property type="entry name" value="Topless_fam"/>
</dbReference>
<dbReference type="HAMAP" id="MF_00055">
    <property type="entry name" value="MEMO1"/>
    <property type="match status" value="1"/>
</dbReference>
<evidence type="ECO:0000256" key="3">
    <source>
        <dbReference type="PROSITE-ProRule" id="PRU00221"/>
    </source>
</evidence>
<dbReference type="NCBIfam" id="TIGR04336">
    <property type="entry name" value="AmmeMemoSam_B"/>
    <property type="match status" value="1"/>
</dbReference>
<feature type="domain" description="CTLH" evidence="6">
    <location>
        <begin position="1218"/>
        <end position="1275"/>
    </location>
</feature>
<dbReference type="PANTHER" id="PTHR44083:SF46">
    <property type="entry name" value="CTLH DOMAIN-CONTAINING PROTEIN"/>
    <property type="match status" value="1"/>
</dbReference>
<dbReference type="InterPro" id="IPR002737">
    <property type="entry name" value="MEMO1_fam"/>
</dbReference>
<dbReference type="CDD" id="cd07361">
    <property type="entry name" value="MEMO_like"/>
    <property type="match status" value="1"/>
</dbReference>
<keyword evidence="9" id="KW-1185">Reference proteome</keyword>
<keyword evidence="1 3" id="KW-0853">WD repeat</keyword>
<dbReference type="SMART" id="SM00666">
    <property type="entry name" value="PB1"/>
    <property type="match status" value="1"/>
</dbReference>
<dbReference type="PROSITE" id="PS50082">
    <property type="entry name" value="WD_REPEATS_2"/>
    <property type="match status" value="3"/>
</dbReference>
<feature type="repeat" description="WD" evidence="3">
    <location>
        <begin position="1751"/>
        <end position="1792"/>
    </location>
</feature>
<dbReference type="InterPro" id="IPR000270">
    <property type="entry name" value="PB1_dom"/>
</dbReference>
<evidence type="ECO:0000313" key="9">
    <source>
        <dbReference type="Proteomes" id="UP001472677"/>
    </source>
</evidence>
<dbReference type="InterPro" id="IPR053793">
    <property type="entry name" value="PB1-like"/>
</dbReference>
<dbReference type="PROSITE" id="PS50896">
    <property type="entry name" value="LISH"/>
    <property type="match status" value="1"/>
</dbReference>
<dbReference type="SMART" id="SM00667">
    <property type="entry name" value="LisH"/>
    <property type="match status" value="1"/>
</dbReference>
<dbReference type="Pfam" id="PF21359">
    <property type="entry name" value="zf_topless"/>
    <property type="match status" value="1"/>
</dbReference>
<feature type="region of interest" description="Disordered" evidence="5">
    <location>
        <begin position="1"/>
        <end position="35"/>
    </location>
</feature>
<sequence>MGKPTGKKKFQETGRKVMDANKQNKGATSASADRTSKAFDEDTAIFINLSQELKEEGNRLFLKRDHEGAMLKYEKALNLLPKNHIDVAYLRTNMATCYMQLGLGEYPRAINECNLALEVSPKYSKALLRRARCYEALNRVDLAYRDVYNVLTIEPNNSSALEVLDSVKKAMDEKGITVNENELGFFDNEPSGATRLRKVVKEKLKKKKKSTGKNVDLNKKTVGDVTEEKAVEDKVVVEEKASLAKVDKDKEVVVKSVEQEKKAVEEQKAITKTVKLVLGEDIRWAQLPVNCTINLVRDIVRDRFPGLQGVLVKYKDPEGDLVTMTSTDDLRLAESVGGVSGGSLRFYIVEVSPDQEPAYEVVSKEDVVKSEEKLNDVVENGEAIKGTCMGDWIVQFALLFKNHVGFDSDSYLDLHELGMKLYSEAMADAVTSEDAQELFEITADKFQEMAALALFNWGNVHMSRARKHVSLTEDGSTESILAQVKMAYEWAQKEYVLAAKRYEEALKIKPDFHEGLLALGQQQFEQAKLCWYRAIACKINLDSGPSEEVLMLFNKAEDSMEKGMQIWEETEERRLNGLSKFEKYKAQLQKMGLDGLFKDVSPEEAAEQAANMSSQIYLLWGTLLYERSVVEYKIGLPTWEECLEVAVEKFELAGASTTDLAVMIKNHCSNQNASEGLGFKIDEIIQAWNEMYDVKRWQTGVPSFRLEPLFRHQCLCATKIGLFLSMDCFCLARCLLRQQRTKACELRLVIQIGTLTLQLFSNCVSESESKFPPKDSIRAFTRFSMERIRRASHAGSWYTDNPKELAEELDGWLMAAGLPKSSDVRGVIAPHAGYSYSGRAAAYAFGNIDPMNISRVFLLGPSHHYYTPKCALSTATVYKTPIGDLPIDLEVIEELKATGKFELMNLRVDEAEHSMEMHLPYLAKVFEGHPVKVVPILVGAVSAENEAMYGKLLAKYIDDPQNFFSVSSDFCHWGSRFNYMHYDKKYGAIHKSIEALDKMGMDIIETGDADAFKEYLSEYDNTICGRHPISVFLHMLRNNSTRIKIKFLRYEQSSQCKTTRDSSVSYASAAAKMTCVKGRGLDKTQLHDHISLQVSLLLLSVFGSSIISQSEPFWFGSCSALILESAAALYNPPFALVPLETQEAASPWEKRKLLFLFLRFALRLFFFFSLCLCNRDKEGLVSMTTSLSRDLIFLIMQFLDEEKFKETVHILQQESGLFFSVKHFEDLILGGKWEEVEQYLYGFTKIDDNRYSMKIFFEIRKQKYLEALDKLDRAKALGILNNDLKVFSSFNEDLFKEITQLLTLDNFRENEQLSTYRDAKTARTIMLVELKKLIEANPLLCDKLQFPNIKSSRLRMLINQSLNWQHSLCPNPRQNPDIRTLMVDHSCRNTTDPYAQLAASNQLMVSGQKTEGFIPVCANGPFQPASTSVQVPSNAWVTTPSSMNHPVVSGGVGLGGSPNPAAASKCLLGSDMSMARVSADRIMPPVMNPSQNGLQFNMTEELPKTVARTLNQGSVTTSMDFHPVQQTLLLVGTNIGDISLWEVSSREKLVSRNFQVWDIGASSMALKAALIKDPSVSVRRILWSPDGSLFGVAYSKHLLQLYTCFGGNDIRQHLEIDSHVGAVNDLAFCNPSKQLSVITCGDDKTIKVWDASTGVKLYTFEGHEAAVHSVCPHYKENVHFFFSTSVDGKIKAWLYDMMGSRVDYYAPSRSCATMAYSADGKRLFSCGTTKEGESHMVEWNENEGTVKRNYQGFHKRSLGVVQFDTARNRYLAAGDDYSIKFWDMENCTLLLTVDAEGGLPASPRIRFNKEGSLLAVSANENKIKILATVDGLRLMRTYETHSHIAPRPPPSAAPAKNGDTKKSEDTRPKSTEVNPVRPGQLTEISTPAQFCALKLSAHFQTDKIGRLIYTNSGNAILALAFNAIHLLWKWPRNDLTLSGKATTKVTPQLVQPASGILMTNHLSEGGKISLFNMMTFKKMVTFMSPPPVATYLAFHPQDNNIIAIGMEDSTVYIYNVRLDEVKSKLLGHSKRITGLAFSHLLNILVSSGADAQIIVWDLNNWERKNGCFLQTPAGRRPTARSDTQIQFQQDQTHLLVVNSTQLAIYDMRKLECIKQLTIGESSAPISHGIFSCDSHPMSAQLFIHLQLLPTPKNPTSLP</sequence>